<feature type="region of interest" description="Disordered" evidence="1">
    <location>
        <begin position="211"/>
        <end position="369"/>
    </location>
</feature>
<keyword evidence="3" id="KW-1185">Reference proteome</keyword>
<name>A0A4R8QTC8_9PEZI</name>
<feature type="compositionally biased region" description="Polar residues" evidence="1">
    <location>
        <begin position="216"/>
        <end position="232"/>
    </location>
</feature>
<dbReference type="AlphaFoldDB" id="A0A4R8QTC8"/>
<evidence type="ECO:0000313" key="2">
    <source>
        <dbReference type="EMBL" id="TDZ37723.1"/>
    </source>
</evidence>
<feature type="compositionally biased region" description="Basic residues" evidence="1">
    <location>
        <begin position="444"/>
        <end position="459"/>
    </location>
</feature>
<feature type="compositionally biased region" description="Polar residues" evidence="1">
    <location>
        <begin position="109"/>
        <end position="121"/>
    </location>
</feature>
<feature type="compositionally biased region" description="Polar residues" evidence="1">
    <location>
        <begin position="311"/>
        <end position="321"/>
    </location>
</feature>
<dbReference type="Proteomes" id="UP000295083">
    <property type="component" value="Unassembled WGS sequence"/>
</dbReference>
<proteinExistence type="predicted"/>
<protein>
    <submittedName>
        <fullName evidence="2">Uncharacterized protein</fullName>
    </submittedName>
</protein>
<evidence type="ECO:0000256" key="1">
    <source>
        <dbReference type="SAM" id="MobiDB-lite"/>
    </source>
</evidence>
<feature type="region of interest" description="Disordered" evidence="1">
    <location>
        <begin position="56"/>
        <end position="121"/>
    </location>
</feature>
<feature type="compositionally biased region" description="Polar residues" evidence="1">
    <location>
        <begin position="246"/>
        <end position="265"/>
    </location>
</feature>
<reference evidence="2 3" key="1">
    <citation type="submission" date="2018-11" db="EMBL/GenBank/DDBJ databases">
        <title>Genome sequence and assembly of Colletotrichum spinosum.</title>
        <authorList>
            <person name="Gan P."/>
            <person name="Shirasu K."/>
        </authorList>
    </citation>
    <scope>NUCLEOTIDE SEQUENCE [LARGE SCALE GENOMIC DNA]</scope>
    <source>
        <strain evidence="2 3">CBS 515.97</strain>
    </source>
</reference>
<feature type="compositionally biased region" description="Low complexity" evidence="1">
    <location>
        <begin position="60"/>
        <end position="73"/>
    </location>
</feature>
<organism evidence="2 3">
    <name type="scientific">Colletotrichum spinosum</name>
    <dbReference type="NCBI Taxonomy" id="1347390"/>
    <lineage>
        <taxon>Eukaryota</taxon>
        <taxon>Fungi</taxon>
        <taxon>Dikarya</taxon>
        <taxon>Ascomycota</taxon>
        <taxon>Pezizomycotina</taxon>
        <taxon>Sordariomycetes</taxon>
        <taxon>Hypocreomycetidae</taxon>
        <taxon>Glomerellales</taxon>
        <taxon>Glomerellaceae</taxon>
        <taxon>Colletotrichum</taxon>
        <taxon>Colletotrichum orbiculare species complex</taxon>
    </lineage>
</organism>
<evidence type="ECO:0000313" key="3">
    <source>
        <dbReference type="Proteomes" id="UP000295083"/>
    </source>
</evidence>
<feature type="compositionally biased region" description="Polar residues" evidence="1">
    <location>
        <begin position="428"/>
        <end position="437"/>
    </location>
</feature>
<feature type="region of interest" description="Disordered" evidence="1">
    <location>
        <begin position="606"/>
        <end position="636"/>
    </location>
</feature>
<feature type="compositionally biased region" description="Low complexity" evidence="1">
    <location>
        <begin position="89"/>
        <end position="105"/>
    </location>
</feature>
<sequence>MPHSELAPTSAIAAQVPGLVLSKDDSHQIQQYERILQFRDAILAGAHPKIKLPAHLAKHTPSASASSNPSTPAKETSGVTPQKAQAENLPPFASSAPVASSLPGLGNLPPTNANLPQRSFGSRSTEINPIFLEKSDDLIKAEIQLRRQRLERALRDEVDQRRASQKASSQSEPLVDLDLSDVLSKALTLVQATSSLPANITLAAANNSAASDSFDENSYYSSQHNSPDSPTRSYRVERGLGPASQAHLSSKPLQPPESESQTQRVQPDLPVSHPPSSAAHQPQGRAPTSMPARAQAVLDRPEPAPCDRSPSVGTTQRTQPGDTLGESTSGGGSGHTSRSEESGIIDLDNSADRSVPIADRQQRRNDSLLVRQPSPLIQVRAPNISLVAPQPSHVSPLATAGAAAVGVQGMNISQGTTAQVAALRNQPNIISSPDSSPQGGRNGDRRKGKKKKNQNRKAARQAPEAEPYIKPEPRSPSPINAPSFVRPQKRQRRQVEDEPRYAQPERQPSRAYRDEGAASFYEGQDYRPRPASQMVMRDYGYARSYVDDTRAPSGTEFVRQFQSPGMYAVHAAPSEIYATSPASTERYREPARYYRDGYEVTRVSSRFHPDPERSRSPVMRERPSPQMGPPRAPPSRVVMDPVSGRRYFEPAGVVRPSVAPPPLRPGEPEMIYERPPVRAESRRPGLDPHDDEVLYQRTSPIYAAPRRVVTQPEYAASDPRRGHRQREYSTRPMVPPVEDFVQVRSGTERRVVEMPREYLMRATTARPPETERYDIAREYERVQSVRPEQFPMQDYAAAPMHPEALRDVVQPGARSYSVRPTAEPHVLRREYSVRPAEHYQHYYGQPVPARGEAEVSYIERPRVAVPDVYYADELPRQYR</sequence>
<feature type="region of interest" description="Disordered" evidence="1">
    <location>
        <begin position="428"/>
        <end position="515"/>
    </location>
</feature>
<feature type="compositionally biased region" description="Basic and acidic residues" evidence="1">
    <location>
        <begin position="607"/>
        <end position="623"/>
    </location>
</feature>
<comment type="caution">
    <text evidence="2">The sequence shown here is derived from an EMBL/GenBank/DDBJ whole genome shotgun (WGS) entry which is preliminary data.</text>
</comment>
<dbReference type="EMBL" id="QAPG01000021">
    <property type="protein sequence ID" value="TDZ37723.1"/>
    <property type="molecule type" value="Genomic_DNA"/>
</dbReference>
<gene>
    <name evidence="2" type="ORF">C8035_v007618</name>
</gene>
<accession>A0A4R8QTC8</accession>